<feature type="chain" id="PRO_5026808053" evidence="6">
    <location>
        <begin position="32"/>
        <end position="233"/>
    </location>
</feature>
<evidence type="ECO:0000256" key="6">
    <source>
        <dbReference type="SAM" id="SignalP"/>
    </source>
</evidence>
<evidence type="ECO:0000313" key="8">
    <source>
        <dbReference type="RefSeq" id="XP_030749969.1"/>
    </source>
</evidence>
<keyword evidence="3 5" id="KW-1133">Transmembrane helix</keyword>
<evidence type="ECO:0000256" key="2">
    <source>
        <dbReference type="ARBA" id="ARBA00022692"/>
    </source>
</evidence>
<feature type="transmembrane region" description="Helical" evidence="5">
    <location>
        <begin position="80"/>
        <end position="106"/>
    </location>
</feature>
<dbReference type="InParanoid" id="A0A6J2XGW8"/>
<dbReference type="InterPro" id="IPR008952">
    <property type="entry name" value="Tetraspanin_EC2_sf"/>
</dbReference>
<dbReference type="GeneID" id="115877796"/>
<dbReference type="KEGG" id="soy:115877796"/>
<evidence type="ECO:0000256" key="5">
    <source>
        <dbReference type="SAM" id="Phobius"/>
    </source>
</evidence>
<keyword evidence="2 5" id="KW-0812">Transmembrane</keyword>
<dbReference type="Proteomes" id="UP000504635">
    <property type="component" value="Unplaced"/>
</dbReference>
<dbReference type="RefSeq" id="XP_030749969.1">
    <property type="nucleotide sequence ID" value="XM_030894109.1"/>
</dbReference>
<dbReference type="InterPro" id="IPR018499">
    <property type="entry name" value="Tetraspanin/Peripherin"/>
</dbReference>
<accession>A0A6J2XGW8</accession>
<proteinExistence type="predicted"/>
<evidence type="ECO:0000313" key="7">
    <source>
        <dbReference type="Proteomes" id="UP000504635"/>
    </source>
</evidence>
<dbReference type="Pfam" id="PF00335">
    <property type="entry name" value="Tetraspanin"/>
    <property type="match status" value="1"/>
</dbReference>
<gene>
    <name evidence="8" type="primary">LOC115877796</name>
</gene>
<reference evidence="8" key="1">
    <citation type="submission" date="2025-08" db="UniProtKB">
        <authorList>
            <consortium name="RefSeq"/>
        </authorList>
    </citation>
    <scope>IDENTIFICATION</scope>
    <source>
        <tissue evidence="8">Gonads</tissue>
    </source>
</reference>
<dbReference type="OrthoDB" id="6797647at2759"/>
<dbReference type="Gene3D" id="1.10.1450.10">
    <property type="entry name" value="Tetraspanin"/>
    <property type="match status" value="1"/>
</dbReference>
<feature type="signal peptide" evidence="6">
    <location>
        <begin position="1"/>
        <end position="31"/>
    </location>
</feature>
<dbReference type="SUPFAM" id="SSF48652">
    <property type="entry name" value="Tetraspanin"/>
    <property type="match status" value="1"/>
</dbReference>
<keyword evidence="4 5" id="KW-0472">Membrane</keyword>
<evidence type="ECO:0000256" key="3">
    <source>
        <dbReference type="ARBA" id="ARBA00022989"/>
    </source>
</evidence>
<keyword evidence="7" id="KW-1185">Reference proteome</keyword>
<comment type="subcellular location">
    <subcellularLocation>
        <location evidence="1">Membrane</location>
        <topology evidence="1">Multi-pass membrane protein</topology>
    </subcellularLocation>
</comment>
<dbReference type="GO" id="GO:0016020">
    <property type="term" value="C:membrane"/>
    <property type="evidence" value="ECO:0007669"/>
    <property type="project" value="UniProtKB-SubCell"/>
</dbReference>
<evidence type="ECO:0000256" key="4">
    <source>
        <dbReference type="ARBA" id="ARBA00023136"/>
    </source>
</evidence>
<name>A0A6J2XGW8_SITOR</name>
<sequence length="233" mass="26241">MVSSEKPLVLSKTFWLVVLQVLVICCSGVQEAQIFLNCGAPFRRNLIYDYVAEQTFVFTCLYCTCLMAWIGLCKKKGATYFVFIALILTTLCVMHWVDILMATVFFSSMTEKNIEAHLMGMYKVYGDIFSYKSLRVNRLQSCLKCCGVKGPHGEEVLYLRGADNFAVWDMTIIPSCCPRNSKDCTSSIAYQKGCVSAILSETVNDHLLYVRFGILNGILQIITSRVVLYGFVV</sequence>
<evidence type="ECO:0000256" key="1">
    <source>
        <dbReference type="ARBA" id="ARBA00004141"/>
    </source>
</evidence>
<protein>
    <submittedName>
        <fullName evidence="8">Uncharacterized protein LOC115877796 isoform X1</fullName>
    </submittedName>
</protein>
<dbReference type="AlphaFoldDB" id="A0A6J2XGW8"/>
<keyword evidence="6" id="KW-0732">Signal</keyword>
<feature type="transmembrane region" description="Helical" evidence="5">
    <location>
        <begin position="55"/>
        <end position="73"/>
    </location>
</feature>
<organism evidence="7 8">
    <name type="scientific">Sitophilus oryzae</name>
    <name type="common">Rice weevil</name>
    <name type="synonym">Curculio oryzae</name>
    <dbReference type="NCBI Taxonomy" id="7048"/>
    <lineage>
        <taxon>Eukaryota</taxon>
        <taxon>Metazoa</taxon>
        <taxon>Ecdysozoa</taxon>
        <taxon>Arthropoda</taxon>
        <taxon>Hexapoda</taxon>
        <taxon>Insecta</taxon>
        <taxon>Pterygota</taxon>
        <taxon>Neoptera</taxon>
        <taxon>Endopterygota</taxon>
        <taxon>Coleoptera</taxon>
        <taxon>Polyphaga</taxon>
        <taxon>Cucujiformia</taxon>
        <taxon>Curculionidae</taxon>
        <taxon>Dryophthorinae</taxon>
        <taxon>Sitophilus</taxon>
    </lineage>
</organism>